<name>A0ABT3CYV5_9BACT</name>
<feature type="chain" id="PRO_5045882070" description="DUF1579 domain-containing protein" evidence="1">
    <location>
        <begin position="23"/>
        <end position="175"/>
    </location>
</feature>
<evidence type="ECO:0000313" key="3">
    <source>
        <dbReference type="Proteomes" id="UP001300692"/>
    </source>
</evidence>
<evidence type="ECO:0000256" key="1">
    <source>
        <dbReference type="SAM" id="SignalP"/>
    </source>
</evidence>
<accession>A0ABT3CYV5</accession>
<keyword evidence="3" id="KW-1185">Reference proteome</keyword>
<reference evidence="2 3" key="1">
    <citation type="submission" date="2022-10" db="EMBL/GenBank/DDBJ databases">
        <title>Comparative genomics and taxonomic characterization of three novel marine species of genus Reichenbachiella exhibiting antioxidant and polysaccharide degradation activities.</title>
        <authorList>
            <person name="Muhammad N."/>
            <person name="Lee Y.-J."/>
            <person name="Ko J."/>
            <person name="Kim S.-G."/>
        </authorList>
    </citation>
    <scope>NUCLEOTIDE SEQUENCE [LARGE SCALE GENOMIC DNA]</scope>
    <source>
        <strain evidence="2 3">ABR2-5</strain>
    </source>
</reference>
<sequence>MKNLIKTMVFMAVAAFSTEIYAQPDFSAEVKSKMQSLAFMVGEWEGSGWAMTPNGKESTEVKESISYALGGTILQVNGIGTKEDKVVHEAFGVITFNPFTKGYGMDAYVAKGMKTSATVEILDEGKIKWYFKAGPNMTIRYQLTVEEGVWKETGERSMDGENWQQFFEMTLEKKS</sequence>
<dbReference type="EMBL" id="JAOYOD010000001">
    <property type="protein sequence ID" value="MCV9388872.1"/>
    <property type="molecule type" value="Genomic_DNA"/>
</dbReference>
<dbReference type="RefSeq" id="WP_264139762.1">
    <property type="nucleotide sequence ID" value="NZ_JAOYOD010000001.1"/>
</dbReference>
<feature type="signal peptide" evidence="1">
    <location>
        <begin position="1"/>
        <end position="22"/>
    </location>
</feature>
<organism evidence="2 3">
    <name type="scientific">Reichenbachiella ulvae</name>
    <dbReference type="NCBI Taxonomy" id="2980104"/>
    <lineage>
        <taxon>Bacteria</taxon>
        <taxon>Pseudomonadati</taxon>
        <taxon>Bacteroidota</taxon>
        <taxon>Cytophagia</taxon>
        <taxon>Cytophagales</taxon>
        <taxon>Reichenbachiellaceae</taxon>
        <taxon>Reichenbachiella</taxon>
    </lineage>
</organism>
<evidence type="ECO:0008006" key="4">
    <source>
        <dbReference type="Google" id="ProtNLM"/>
    </source>
</evidence>
<comment type="caution">
    <text evidence="2">The sequence shown here is derived from an EMBL/GenBank/DDBJ whole genome shotgun (WGS) entry which is preliminary data.</text>
</comment>
<gene>
    <name evidence="2" type="ORF">N7U62_19500</name>
</gene>
<dbReference type="Proteomes" id="UP001300692">
    <property type="component" value="Unassembled WGS sequence"/>
</dbReference>
<proteinExistence type="predicted"/>
<keyword evidence="1" id="KW-0732">Signal</keyword>
<evidence type="ECO:0000313" key="2">
    <source>
        <dbReference type="EMBL" id="MCV9388872.1"/>
    </source>
</evidence>
<protein>
    <recommendedName>
        <fullName evidence="4">DUF1579 domain-containing protein</fullName>
    </recommendedName>
</protein>